<reference evidence="1 2" key="1">
    <citation type="submission" date="2019-11" db="EMBL/GenBank/DDBJ databases">
        <authorList>
            <person name="Cao P."/>
        </authorList>
    </citation>
    <scope>NUCLEOTIDE SEQUENCE [LARGE SCALE GENOMIC DNA]</scope>
    <source>
        <strain evidence="1 2">NEAU-AAG5</strain>
    </source>
</reference>
<evidence type="ECO:0000313" key="2">
    <source>
        <dbReference type="Proteomes" id="UP000432015"/>
    </source>
</evidence>
<dbReference type="SUPFAM" id="SSF88697">
    <property type="entry name" value="PUA domain-like"/>
    <property type="match status" value="1"/>
</dbReference>
<dbReference type="Gene3D" id="2.30.130.30">
    <property type="entry name" value="Hypothetical protein"/>
    <property type="match status" value="1"/>
</dbReference>
<accession>A0A7K1LBB1</accession>
<dbReference type="InterPro" id="IPR015947">
    <property type="entry name" value="PUA-like_sf"/>
</dbReference>
<comment type="caution">
    <text evidence="1">The sequence shown here is derived from an EMBL/GenBank/DDBJ whole genome shotgun (WGS) entry which is preliminary data.</text>
</comment>
<name>A0A7K1LBB1_9ACTN</name>
<organism evidence="1 2">
    <name type="scientific">Actinomadura litoris</name>
    <dbReference type="NCBI Taxonomy" id="2678616"/>
    <lineage>
        <taxon>Bacteria</taxon>
        <taxon>Bacillati</taxon>
        <taxon>Actinomycetota</taxon>
        <taxon>Actinomycetes</taxon>
        <taxon>Streptosporangiales</taxon>
        <taxon>Thermomonosporaceae</taxon>
        <taxon>Actinomadura</taxon>
    </lineage>
</organism>
<dbReference type="EMBL" id="WOFH01000014">
    <property type="protein sequence ID" value="MUN41475.1"/>
    <property type="molecule type" value="Genomic_DNA"/>
</dbReference>
<proteinExistence type="predicted"/>
<keyword evidence="2" id="KW-1185">Reference proteome</keyword>
<dbReference type="Proteomes" id="UP000432015">
    <property type="component" value="Unassembled WGS sequence"/>
</dbReference>
<dbReference type="RefSeq" id="WP_156220644.1">
    <property type="nucleotide sequence ID" value="NZ_WOFH01000014.1"/>
</dbReference>
<sequence>MPELTPPDELRGLTIHQPWANAIASNEKRIENRAWRYAPTYCGWVAIHAGAATATQYAVERVAEITGTPVDVVMQRSRARSVILAVARLAAVCSESAGATELVCGCGPWAMPGQRHFRLADVRPIPSPVPCKGALGLWRLPSHVDAAVRAQLGERVA</sequence>
<dbReference type="AlphaFoldDB" id="A0A7K1LBB1"/>
<gene>
    <name evidence="1" type="ORF">GNZ18_33510</name>
</gene>
<protein>
    <submittedName>
        <fullName evidence="1">ASCH domain-containing protein</fullName>
    </submittedName>
</protein>
<evidence type="ECO:0000313" key="1">
    <source>
        <dbReference type="EMBL" id="MUN41475.1"/>
    </source>
</evidence>